<dbReference type="STRING" id="1227499.C493_14553"/>
<feature type="region of interest" description="Disordered" evidence="1">
    <location>
        <begin position="1"/>
        <end position="20"/>
    </location>
</feature>
<organism evidence="2 3">
    <name type="scientific">Natronolimnohabitans innermongolicus JCM 12255</name>
    <dbReference type="NCBI Taxonomy" id="1227499"/>
    <lineage>
        <taxon>Archaea</taxon>
        <taxon>Methanobacteriati</taxon>
        <taxon>Methanobacteriota</taxon>
        <taxon>Stenosarchaea group</taxon>
        <taxon>Halobacteria</taxon>
        <taxon>Halobacteriales</taxon>
        <taxon>Natrialbaceae</taxon>
        <taxon>Natronolimnohabitans</taxon>
    </lineage>
</organism>
<dbReference type="InterPro" id="IPR045396">
    <property type="entry name" value="DUF6517"/>
</dbReference>
<accession>L9WUU1</accession>
<comment type="caution">
    <text evidence="2">The sequence shown here is derived from an EMBL/GenBank/DDBJ whole genome shotgun (WGS) entry which is preliminary data.</text>
</comment>
<dbReference type="AlphaFoldDB" id="L9WUU1"/>
<evidence type="ECO:0000313" key="3">
    <source>
        <dbReference type="Proteomes" id="UP000011602"/>
    </source>
</evidence>
<dbReference type="Proteomes" id="UP000011602">
    <property type="component" value="Unassembled WGS sequence"/>
</dbReference>
<sequence length="252" mass="26069">MTANLPESLADSWRAKGNRTGESSVLLASITAETTVFEPTDPADGLEAAAGSEIPVRSLFTVDLSISPSLSSLGIDPDSALEKAAPKARSQFVDTLESEGLRVDETRNTLEFEAANGNEGVWFVFDVAYPLATAVDEADDTGADENESAEPPRIDAEGHIAVWPLESTLGMAGGVLPLEGLDAASVGAVDGAAGADETPVANGGVPAADDDVVPAFDVDPERDRETIASLVRTIEPVAADSTDADGDENEDE</sequence>
<dbReference type="Pfam" id="PF20127">
    <property type="entry name" value="DUF6517"/>
    <property type="match status" value="1"/>
</dbReference>
<proteinExistence type="predicted"/>
<dbReference type="eggNOG" id="arCOG03927">
    <property type="taxonomic scope" value="Archaea"/>
</dbReference>
<name>L9WUU1_9EURY</name>
<dbReference type="RefSeq" id="WP_007260180.1">
    <property type="nucleotide sequence ID" value="NZ_AOHZ01000068.1"/>
</dbReference>
<evidence type="ECO:0000256" key="1">
    <source>
        <dbReference type="SAM" id="MobiDB-lite"/>
    </source>
</evidence>
<dbReference type="OrthoDB" id="169585at2157"/>
<keyword evidence="3" id="KW-1185">Reference proteome</keyword>
<dbReference type="EMBL" id="AOHZ01000068">
    <property type="protein sequence ID" value="ELY53259.1"/>
    <property type="molecule type" value="Genomic_DNA"/>
</dbReference>
<gene>
    <name evidence="2" type="ORF">C493_14553</name>
</gene>
<protein>
    <submittedName>
        <fullName evidence="2">Uncharacterized protein</fullName>
    </submittedName>
</protein>
<evidence type="ECO:0000313" key="2">
    <source>
        <dbReference type="EMBL" id="ELY53259.1"/>
    </source>
</evidence>
<reference evidence="2 3" key="1">
    <citation type="journal article" date="2014" name="PLoS Genet.">
        <title>Phylogenetically driven sequencing of extremely halophilic archaea reveals strategies for static and dynamic osmo-response.</title>
        <authorList>
            <person name="Becker E.A."/>
            <person name="Seitzer P.M."/>
            <person name="Tritt A."/>
            <person name="Larsen D."/>
            <person name="Krusor M."/>
            <person name="Yao A.I."/>
            <person name="Wu D."/>
            <person name="Madern D."/>
            <person name="Eisen J.A."/>
            <person name="Darling A.E."/>
            <person name="Facciotti M.T."/>
        </authorList>
    </citation>
    <scope>NUCLEOTIDE SEQUENCE [LARGE SCALE GENOMIC DNA]</scope>
    <source>
        <strain evidence="2 3">JCM 12255</strain>
    </source>
</reference>